<keyword evidence="3" id="KW-1185">Reference proteome</keyword>
<sequence>MTLGGGAGWKASKGSRPVAVASMRAAQLLARKEAIGQPFSLRSSSSSSSPLILFSNSNLLRPQAFAYKVLSQIGDSFAFRSSSKSARGRGSLWLARAQCRCSKETYENEIKDELLKLSIRTNVPSPFTASFLLNAARLITSTPNLSALGINFSIFLLIPSAANGKTTKTEARDNLCLVHEKYIIPEAAKKWTLVTIREAWRRHRSGLKINYYDPYDNDEVQMAKKPSHIPECQFRELLKYWKSEKFKVEMEAIETQMDTNDQSVDAFSAVMGPEHPGRLRLYGVGVTKTILKRKAGNSDHFLNATDDVVIIDVIAQLQNAGLIDHNILAALFVPPPREASTSAQAADQGDEIEGDERSTKDLT</sequence>
<name>A0ABQ7VFE6_SOLTU</name>
<proteinExistence type="predicted"/>
<dbReference type="Proteomes" id="UP000826656">
    <property type="component" value="Unassembled WGS sequence"/>
</dbReference>
<dbReference type="PANTHER" id="PTHR33144">
    <property type="entry name" value="OS10G0409366 PROTEIN-RELATED"/>
    <property type="match status" value="1"/>
</dbReference>
<comment type="caution">
    <text evidence="2">The sequence shown here is derived from an EMBL/GenBank/DDBJ whole genome shotgun (WGS) entry which is preliminary data.</text>
</comment>
<dbReference type="PANTHER" id="PTHR33144:SF35">
    <property type="entry name" value="TRANSPOSASE, PTTA_EN_SPM, PLANT-RELATED"/>
    <property type="match status" value="1"/>
</dbReference>
<evidence type="ECO:0000313" key="3">
    <source>
        <dbReference type="Proteomes" id="UP000826656"/>
    </source>
</evidence>
<evidence type="ECO:0000256" key="1">
    <source>
        <dbReference type="SAM" id="MobiDB-lite"/>
    </source>
</evidence>
<feature type="region of interest" description="Disordered" evidence="1">
    <location>
        <begin position="338"/>
        <end position="363"/>
    </location>
</feature>
<protein>
    <submittedName>
        <fullName evidence="2">Uncharacterized protein</fullName>
    </submittedName>
</protein>
<gene>
    <name evidence="2" type="ORF">KY290_018382</name>
</gene>
<organism evidence="2 3">
    <name type="scientific">Solanum tuberosum</name>
    <name type="common">Potato</name>
    <dbReference type="NCBI Taxonomy" id="4113"/>
    <lineage>
        <taxon>Eukaryota</taxon>
        <taxon>Viridiplantae</taxon>
        <taxon>Streptophyta</taxon>
        <taxon>Embryophyta</taxon>
        <taxon>Tracheophyta</taxon>
        <taxon>Spermatophyta</taxon>
        <taxon>Magnoliopsida</taxon>
        <taxon>eudicotyledons</taxon>
        <taxon>Gunneridae</taxon>
        <taxon>Pentapetalae</taxon>
        <taxon>asterids</taxon>
        <taxon>lamiids</taxon>
        <taxon>Solanales</taxon>
        <taxon>Solanaceae</taxon>
        <taxon>Solanoideae</taxon>
        <taxon>Solaneae</taxon>
        <taxon>Solanum</taxon>
    </lineage>
</organism>
<dbReference type="EMBL" id="JAIVGD010000013">
    <property type="protein sequence ID" value="KAH0762309.1"/>
    <property type="molecule type" value="Genomic_DNA"/>
</dbReference>
<reference evidence="2 3" key="1">
    <citation type="journal article" date="2021" name="bioRxiv">
        <title>Chromosome-scale and haplotype-resolved genome assembly of a tetraploid potato cultivar.</title>
        <authorList>
            <person name="Sun H."/>
            <person name="Jiao W.-B."/>
            <person name="Krause K."/>
            <person name="Campoy J.A."/>
            <person name="Goel M."/>
            <person name="Folz-Donahue K."/>
            <person name="Kukat C."/>
            <person name="Huettel B."/>
            <person name="Schneeberger K."/>
        </authorList>
    </citation>
    <scope>NUCLEOTIDE SEQUENCE [LARGE SCALE GENOMIC DNA]</scope>
    <source>
        <strain evidence="2">SolTubOtavaFocal</strain>
        <tissue evidence="2">Leaves</tissue>
    </source>
</reference>
<evidence type="ECO:0000313" key="2">
    <source>
        <dbReference type="EMBL" id="KAH0762309.1"/>
    </source>
</evidence>
<accession>A0ABQ7VFE6</accession>